<accession>A0A8J6F4J0</accession>
<proteinExistence type="predicted"/>
<gene>
    <name evidence="1" type="ORF">GDO78_012203</name>
</gene>
<dbReference type="Proteomes" id="UP000770717">
    <property type="component" value="Unassembled WGS sequence"/>
</dbReference>
<comment type="caution">
    <text evidence="1">The sequence shown here is derived from an EMBL/GenBank/DDBJ whole genome shotgun (WGS) entry which is preliminary data.</text>
</comment>
<evidence type="ECO:0000313" key="2">
    <source>
        <dbReference type="Proteomes" id="UP000770717"/>
    </source>
</evidence>
<sequence length="111" mass="12761">MQHPSVFIAVTNFKQRVIKRGCMRLKNSTTLDHGPFLVFQLSLISIKPIEGLERNINICYYMSIYYMLNASRRWTNNFHLIDSGELALVVTHTCVGLNPAHEVTHEPLSRC</sequence>
<organism evidence="1 2">
    <name type="scientific">Eleutherodactylus coqui</name>
    <name type="common">Puerto Rican coqui</name>
    <dbReference type="NCBI Taxonomy" id="57060"/>
    <lineage>
        <taxon>Eukaryota</taxon>
        <taxon>Metazoa</taxon>
        <taxon>Chordata</taxon>
        <taxon>Craniata</taxon>
        <taxon>Vertebrata</taxon>
        <taxon>Euteleostomi</taxon>
        <taxon>Amphibia</taxon>
        <taxon>Batrachia</taxon>
        <taxon>Anura</taxon>
        <taxon>Neobatrachia</taxon>
        <taxon>Hyloidea</taxon>
        <taxon>Eleutherodactylidae</taxon>
        <taxon>Eleutherodactylinae</taxon>
        <taxon>Eleutherodactylus</taxon>
        <taxon>Eleutherodactylus</taxon>
    </lineage>
</organism>
<protein>
    <submittedName>
        <fullName evidence="1">Uncharacterized protein</fullName>
    </submittedName>
</protein>
<keyword evidence="2" id="KW-1185">Reference proteome</keyword>
<evidence type="ECO:0000313" key="1">
    <source>
        <dbReference type="EMBL" id="KAG9480613.1"/>
    </source>
</evidence>
<dbReference type="AlphaFoldDB" id="A0A8J6F4J0"/>
<reference evidence="1" key="1">
    <citation type="thesis" date="2020" institute="ProQuest LLC" country="789 East Eisenhower Parkway, Ann Arbor, MI, USA">
        <title>Comparative Genomics and Chromosome Evolution.</title>
        <authorList>
            <person name="Mudd A.B."/>
        </authorList>
    </citation>
    <scope>NUCLEOTIDE SEQUENCE</scope>
    <source>
        <strain evidence="1">HN-11 Male</strain>
        <tissue evidence="1">Kidney and liver</tissue>
    </source>
</reference>
<name>A0A8J6F4J0_ELECQ</name>
<dbReference type="EMBL" id="WNTK01000007">
    <property type="protein sequence ID" value="KAG9480613.1"/>
    <property type="molecule type" value="Genomic_DNA"/>
</dbReference>